<reference evidence="1" key="1">
    <citation type="submission" date="2020-11" db="EMBL/GenBank/DDBJ databases">
        <authorList>
            <person name="Koelle M."/>
            <person name="Horta M.A.C."/>
            <person name="Nowrousian M."/>
            <person name="Ohm R.A."/>
            <person name="Benz P."/>
            <person name="Pilgard A."/>
        </authorList>
    </citation>
    <scope>NUCLEOTIDE SEQUENCE</scope>
    <source>
        <strain evidence="1">FPRL280</strain>
    </source>
</reference>
<protein>
    <submittedName>
        <fullName evidence="1">Uncharacterized protein</fullName>
    </submittedName>
</protein>
<evidence type="ECO:0000313" key="2">
    <source>
        <dbReference type="Proteomes" id="UP000639403"/>
    </source>
</evidence>
<organism evidence="1 2">
    <name type="scientific">Rhodonia placenta</name>
    <dbReference type="NCBI Taxonomy" id="104341"/>
    <lineage>
        <taxon>Eukaryota</taxon>
        <taxon>Fungi</taxon>
        <taxon>Dikarya</taxon>
        <taxon>Basidiomycota</taxon>
        <taxon>Agaricomycotina</taxon>
        <taxon>Agaricomycetes</taxon>
        <taxon>Polyporales</taxon>
        <taxon>Adustoporiaceae</taxon>
        <taxon>Rhodonia</taxon>
    </lineage>
</organism>
<accession>A0A8H7P4D5</accession>
<evidence type="ECO:0000313" key="1">
    <source>
        <dbReference type="EMBL" id="KAF9816372.1"/>
    </source>
</evidence>
<sequence length="211" mass="23140">MLRGLGLPADTTRASASMRSSACADAILTSGKLRRWSAAVVPRWQTRRRRGGCSVCSSAVPAAVFRDVRSWSHRWLGGRRLVPGQRTARWRPVPSVRSRLTSVASAPGTVPSTCGALAYRRVQCGGKTLFWSRGTALWATCPADDGQGVVSQGLLDVGSCFTHDVERISPSFRVKVSCCGHLTRPWSRPGRAARDTHSWDFEAQCQRFARR</sequence>
<proteinExistence type="predicted"/>
<gene>
    <name evidence="1" type="ORF">IEO21_04125</name>
</gene>
<comment type="caution">
    <text evidence="1">The sequence shown here is derived from an EMBL/GenBank/DDBJ whole genome shotgun (WGS) entry which is preliminary data.</text>
</comment>
<name>A0A8H7P4D5_9APHY</name>
<dbReference type="EMBL" id="JADOXO010000058">
    <property type="protein sequence ID" value="KAF9816372.1"/>
    <property type="molecule type" value="Genomic_DNA"/>
</dbReference>
<dbReference type="AlphaFoldDB" id="A0A8H7P4D5"/>
<dbReference type="Proteomes" id="UP000639403">
    <property type="component" value="Unassembled WGS sequence"/>
</dbReference>
<reference evidence="1" key="2">
    <citation type="journal article" name="Front. Microbiol.">
        <title>Degradative Capacity of Two Strains of Rhodonia placenta: From Phenotype to Genotype.</title>
        <authorList>
            <person name="Kolle M."/>
            <person name="Horta M.A.C."/>
            <person name="Nowrousian M."/>
            <person name="Ohm R.A."/>
            <person name="Benz J.P."/>
            <person name="Pilgard A."/>
        </authorList>
    </citation>
    <scope>NUCLEOTIDE SEQUENCE</scope>
    <source>
        <strain evidence="1">FPRL280</strain>
    </source>
</reference>